<evidence type="ECO:0000313" key="3">
    <source>
        <dbReference type="Proteomes" id="UP000799291"/>
    </source>
</evidence>
<dbReference type="AlphaFoldDB" id="A0A6G1JHF3"/>
<evidence type="ECO:0000256" key="1">
    <source>
        <dbReference type="SAM" id="MobiDB-lite"/>
    </source>
</evidence>
<feature type="compositionally biased region" description="Basic and acidic residues" evidence="1">
    <location>
        <begin position="64"/>
        <end position="81"/>
    </location>
</feature>
<proteinExistence type="predicted"/>
<feature type="region of interest" description="Disordered" evidence="1">
    <location>
        <begin position="28"/>
        <end position="121"/>
    </location>
</feature>
<keyword evidence="3" id="KW-1185">Reference proteome</keyword>
<sequence length="121" mass="13483">MINRLSTPSASPLFQLQLSTQLTTVRTIPDNERSPLQNLGPGGPHGWIEITGKRWMPNCNPGDEGEKEKGESKDDEEKKDEGDDDEENNRKEKKDNEDSGDNDYDDENKENIIPVTGKVGG</sequence>
<feature type="compositionally biased region" description="Basic and acidic residues" evidence="1">
    <location>
        <begin position="88"/>
        <end position="97"/>
    </location>
</feature>
<organism evidence="2 3">
    <name type="scientific">Lentithecium fluviatile CBS 122367</name>
    <dbReference type="NCBI Taxonomy" id="1168545"/>
    <lineage>
        <taxon>Eukaryota</taxon>
        <taxon>Fungi</taxon>
        <taxon>Dikarya</taxon>
        <taxon>Ascomycota</taxon>
        <taxon>Pezizomycotina</taxon>
        <taxon>Dothideomycetes</taxon>
        <taxon>Pleosporomycetidae</taxon>
        <taxon>Pleosporales</taxon>
        <taxon>Massarineae</taxon>
        <taxon>Lentitheciaceae</taxon>
        <taxon>Lentithecium</taxon>
    </lineage>
</organism>
<protein>
    <submittedName>
        <fullName evidence="2">Uncharacterized protein</fullName>
    </submittedName>
</protein>
<dbReference type="EMBL" id="MU005571">
    <property type="protein sequence ID" value="KAF2689896.1"/>
    <property type="molecule type" value="Genomic_DNA"/>
</dbReference>
<evidence type="ECO:0000313" key="2">
    <source>
        <dbReference type="EMBL" id="KAF2689896.1"/>
    </source>
</evidence>
<name>A0A6G1JHF3_9PLEO</name>
<reference evidence="2" key="1">
    <citation type="journal article" date="2020" name="Stud. Mycol.">
        <title>101 Dothideomycetes genomes: a test case for predicting lifestyles and emergence of pathogens.</title>
        <authorList>
            <person name="Haridas S."/>
            <person name="Albert R."/>
            <person name="Binder M."/>
            <person name="Bloem J."/>
            <person name="Labutti K."/>
            <person name="Salamov A."/>
            <person name="Andreopoulos B."/>
            <person name="Baker S."/>
            <person name="Barry K."/>
            <person name="Bills G."/>
            <person name="Bluhm B."/>
            <person name="Cannon C."/>
            <person name="Castanera R."/>
            <person name="Culley D."/>
            <person name="Daum C."/>
            <person name="Ezra D."/>
            <person name="Gonzalez J."/>
            <person name="Henrissat B."/>
            <person name="Kuo A."/>
            <person name="Liang C."/>
            <person name="Lipzen A."/>
            <person name="Lutzoni F."/>
            <person name="Magnuson J."/>
            <person name="Mondo S."/>
            <person name="Nolan M."/>
            <person name="Ohm R."/>
            <person name="Pangilinan J."/>
            <person name="Park H.-J."/>
            <person name="Ramirez L."/>
            <person name="Alfaro M."/>
            <person name="Sun H."/>
            <person name="Tritt A."/>
            <person name="Yoshinaga Y."/>
            <person name="Zwiers L.-H."/>
            <person name="Turgeon B."/>
            <person name="Goodwin S."/>
            <person name="Spatafora J."/>
            <person name="Crous P."/>
            <person name="Grigoriev I."/>
        </authorList>
    </citation>
    <scope>NUCLEOTIDE SEQUENCE</scope>
    <source>
        <strain evidence="2">CBS 122367</strain>
    </source>
</reference>
<accession>A0A6G1JHF3</accession>
<gene>
    <name evidence="2" type="ORF">K458DRAFT_383018</name>
</gene>
<feature type="compositionally biased region" description="Acidic residues" evidence="1">
    <location>
        <begin position="98"/>
        <end position="108"/>
    </location>
</feature>
<dbReference type="Proteomes" id="UP000799291">
    <property type="component" value="Unassembled WGS sequence"/>
</dbReference>